<feature type="domain" description="Glycosyltransferase subfamily 4-like N-terminal" evidence="3">
    <location>
        <begin position="16"/>
        <end position="216"/>
    </location>
</feature>
<dbReference type="InterPro" id="IPR001296">
    <property type="entry name" value="Glyco_trans_1"/>
</dbReference>
<dbReference type="Pfam" id="PF00534">
    <property type="entry name" value="Glycos_transf_1"/>
    <property type="match status" value="1"/>
</dbReference>
<dbReference type="Proteomes" id="UP000774750">
    <property type="component" value="Unassembled WGS sequence"/>
</dbReference>
<evidence type="ECO:0000256" key="1">
    <source>
        <dbReference type="ARBA" id="ARBA00022679"/>
    </source>
</evidence>
<evidence type="ECO:0000259" key="3">
    <source>
        <dbReference type="Pfam" id="PF13439"/>
    </source>
</evidence>
<evidence type="ECO:0000313" key="4">
    <source>
        <dbReference type="EMBL" id="MBM6919920.1"/>
    </source>
</evidence>
<organism evidence="4 5">
    <name type="scientific">Merdimmobilis hominis</name>
    <dbReference type="NCBI Taxonomy" id="2897707"/>
    <lineage>
        <taxon>Bacteria</taxon>
        <taxon>Bacillati</taxon>
        <taxon>Bacillota</taxon>
        <taxon>Clostridia</taxon>
        <taxon>Eubacteriales</taxon>
        <taxon>Oscillospiraceae</taxon>
        <taxon>Merdimmobilis</taxon>
    </lineage>
</organism>
<dbReference type="SUPFAM" id="SSF53756">
    <property type="entry name" value="UDP-Glycosyltransferase/glycogen phosphorylase"/>
    <property type="match status" value="1"/>
</dbReference>
<keyword evidence="5" id="KW-1185">Reference proteome</keyword>
<reference evidence="4" key="2">
    <citation type="journal article" date="2021" name="Sci. Rep.">
        <title>The distribution of antibiotic resistance genes in chicken gut microbiota commensals.</title>
        <authorList>
            <person name="Juricova H."/>
            <person name="Matiasovicova J."/>
            <person name="Kubasova T."/>
            <person name="Cejkova D."/>
            <person name="Rychlik I."/>
        </authorList>
    </citation>
    <scope>NUCLEOTIDE SEQUENCE</scope>
    <source>
        <strain evidence="4">An559</strain>
    </source>
</reference>
<comment type="caution">
    <text evidence="4">The sequence shown here is derived from an EMBL/GenBank/DDBJ whole genome shotgun (WGS) entry which is preliminary data.</text>
</comment>
<name>A0A938X6D2_9FIRM</name>
<dbReference type="AlphaFoldDB" id="A0A938X6D2"/>
<protein>
    <submittedName>
        <fullName evidence="4">Glycosyltransferase</fullName>
    </submittedName>
</protein>
<dbReference type="PANTHER" id="PTHR46401">
    <property type="entry name" value="GLYCOSYLTRANSFERASE WBBK-RELATED"/>
    <property type="match status" value="1"/>
</dbReference>
<dbReference type="EMBL" id="JACJKY010000002">
    <property type="protein sequence ID" value="MBM6919920.1"/>
    <property type="molecule type" value="Genomic_DNA"/>
</dbReference>
<dbReference type="Pfam" id="PF13439">
    <property type="entry name" value="Glyco_transf_4"/>
    <property type="match status" value="1"/>
</dbReference>
<dbReference type="GO" id="GO:0009103">
    <property type="term" value="P:lipopolysaccharide biosynthetic process"/>
    <property type="evidence" value="ECO:0007669"/>
    <property type="project" value="TreeGrafter"/>
</dbReference>
<dbReference type="RefSeq" id="WP_345941209.1">
    <property type="nucleotide sequence ID" value="NZ_JACJKY010000002.1"/>
</dbReference>
<dbReference type="Gene3D" id="3.40.50.2000">
    <property type="entry name" value="Glycogen Phosphorylase B"/>
    <property type="match status" value="2"/>
</dbReference>
<evidence type="ECO:0000259" key="2">
    <source>
        <dbReference type="Pfam" id="PF00534"/>
    </source>
</evidence>
<gene>
    <name evidence="4" type="ORF">H6A12_01905</name>
</gene>
<evidence type="ECO:0000313" key="5">
    <source>
        <dbReference type="Proteomes" id="UP000774750"/>
    </source>
</evidence>
<reference evidence="4" key="1">
    <citation type="submission" date="2020-08" db="EMBL/GenBank/DDBJ databases">
        <authorList>
            <person name="Cejkova D."/>
            <person name="Kubasova T."/>
            <person name="Jahodarova E."/>
            <person name="Rychlik I."/>
        </authorList>
    </citation>
    <scope>NUCLEOTIDE SEQUENCE</scope>
    <source>
        <strain evidence="4">An559</strain>
    </source>
</reference>
<dbReference type="GO" id="GO:0016757">
    <property type="term" value="F:glycosyltransferase activity"/>
    <property type="evidence" value="ECO:0007669"/>
    <property type="project" value="InterPro"/>
</dbReference>
<dbReference type="PANTHER" id="PTHR46401:SF2">
    <property type="entry name" value="GLYCOSYLTRANSFERASE WBBK-RELATED"/>
    <property type="match status" value="1"/>
</dbReference>
<keyword evidence="1" id="KW-0808">Transferase</keyword>
<feature type="domain" description="Glycosyl transferase family 1" evidence="2">
    <location>
        <begin position="227"/>
        <end position="361"/>
    </location>
</feature>
<sequence>MKLLQVNSVCGYGSTGRIAADLARAAKKDGFLCKIAYGRGTAPDDCDTIRIGSEIGVNLHGVLSRISDKHGFYSTQATRAFLKEADAFSPDLIHLHNIHGYYVNIELLFEWLQSQNKPVVWTLHDCWAFTGHCAHFDRIGCEKWKTGCHTCPQKGEYPASMVFDRSAWNYAQKKRLFTSLENLTIVTPSAWLGSLASQSFFKDTPVRVIENGIDLSVFHPVHDAPLSLPKGKKIVLGVASVWTKQKGFDDLIALSELLDDSFSVVIVGVTQAQKDALPERVIGITRTNNAHELAALYTAAHAFVNPTYEDTFPTTNLEALACGTPVITYRTGGSPESIDDTCGMVIEQGNVKALADAVQSAAFSTEACVSRGKLYDKNERFLEYLSLYHELLA</sequence>
<proteinExistence type="predicted"/>
<dbReference type="InterPro" id="IPR028098">
    <property type="entry name" value="Glyco_trans_4-like_N"/>
</dbReference>
<accession>A0A938X6D2</accession>